<keyword evidence="2" id="KW-1185">Reference proteome</keyword>
<dbReference type="Proteomes" id="UP000661112">
    <property type="component" value="Unassembled WGS sequence"/>
</dbReference>
<dbReference type="EMBL" id="JACJSG010000009">
    <property type="protein sequence ID" value="MBD2500694.1"/>
    <property type="molecule type" value="Genomic_DNA"/>
</dbReference>
<name>A0ABR8D0H9_9NOST</name>
<reference evidence="1 2" key="1">
    <citation type="journal article" date="2020" name="ISME J.">
        <title>Comparative genomics reveals insights into cyanobacterial evolution and habitat adaptation.</title>
        <authorList>
            <person name="Chen M.Y."/>
            <person name="Teng W.K."/>
            <person name="Zhao L."/>
            <person name="Hu C.X."/>
            <person name="Zhou Y.K."/>
            <person name="Han B.P."/>
            <person name="Song L.R."/>
            <person name="Shu W.S."/>
        </authorList>
    </citation>
    <scope>NUCLEOTIDE SEQUENCE [LARGE SCALE GENOMIC DNA]</scope>
    <source>
        <strain evidence="1 2">FACHB-119</strain>
    </source>
</reference>
<gene>
    <name evidence="1" type="ORF">H6G83_08705</name>
</gene>
<dbReference type="RefSeq" id="WP_190470006.1">
    <property type="nucleotide sequence ID" value="NZ_JACJSG010000009.1"/>
</dbReference>
<protein>
    <submittedName>
        <fullName evidence="1">Uncharacterized protein</fullName>
    </submittedName>
</protein>
<accession>A0ABR8D0H9</accession>
<sequence length="1058" mass="120073">MPLQGSGAHVDPRSLKPSIDLATVIDLLAQAISPSGYGMQLFEFDNNQNKRLRIRTSDVMYRLFKQTKFKEAFNPARGGGFIQNLSMPANGNKSRVGGCLSDGNVTKLPGAIDRLMAAIDEALNNAVPSDSLLSTLLLDEPDKQLKKLAEKAGTSFQNMVNTGNIVPIAFKAGDTKDNKSLATVISARERIENTDYFEQMCRAAAKYLQDERGNDEDDVDSSIATLKAEKGREDSQIQRFLNFIDDEALSRVRLTISFRIMEAIAENARSSNDPNYQLLVEYVNRILILVTSAQEEDYTFDLTAHFGGAAEFDLADELSKATFYYCLAIWPEWKTQIFEQKTNNQVQREVCYRFRVNGDNPELGKPAFEVRIEKIQEYLFDDDDQDSSPKPWEIRRRLAQLIFLSIVVPQQDEVSLTKESLTDVVNELRANFQSQGKDAIRQTLDELKKRSESMKLIAKALTKVLQNKSQKIISQVQNRSSQQFICVKNTIINWDRLEGATPGIRKLLVEPQQNSSEQVEWFKHIQICEQPATSGLFSVKVTTEISEYDLITKGASNQIRAKRLLPQKLLQVCWVPRSWQKGQDGKLTYELSTNAAQFAGWALPAAIIVEYDVETVKRRANTKDAEEKKQYHAAAVTAFAVLIYCCLWRIITRLQKRGQKEESVDFTTLMLRLQETGKQLDEDKDNKDKNGDAYVYAAAQTLEAILGEDTPIRMQGMVLENLVKQTDTTKWSKYGIFKALLSAFPLCISCQNSDSVPKIGLISYASRPCNDGNFPNDEEKAYLFLTQSYVATSVSEPFIGYELKRERMQSDVLDSPEQLKTQRSVQEEIRHLKAQGCQHIILLAHAYGDRRINRAAKQNSSLIPTEFLEEVLQTFPDINIYPMVRDVFPATRLRDRGYNEAAFEISQAEDHTTFWSSVATPEDYRDFIPVYTFATLYAIQAEERIQSGFCTYFLISDTKVRSLNSIQRARQHLINPDLDSPIHPCLLTVLRGLHFIEAERDADKKGQLIPVLDPFSWISPNTVEEAGEVKVLHTRRKGQVLLNYRAVLTYVSQVLHRK</sequence>
<evidence type="ECO:0000313" key="1">
    <source>
        <dbReference type="EMBL" id="MBD2500694.1"/>
    </source>
</evidence>
<evidence type="ECO:0000313" key="2">
    <source>
        <dbReference type="Proteomes" id="UP000661112"/>
    </source>
</evidence>
<comment type="caution">
    <text evidence="1">The sequence shown here is derived from an EMBL/GenBank/DDBJ whole genome shotgun (WGS) entry which is preliminary data.</text>
</comment>
<proteinExistence type="predicted"/>
<organism evidence="1 2">
    <name type="scientific">Anabaena azotica FACHB-119</name>
    <dbReference type="NCBI Taxonomy" id="947527"/>
    <lineage>
        <taxon>Bacteria</taxon>
        <taxon>Bacillati</taxon>
        <taxon>Cyanobacteriota</taxon>
        <taxon>Cyanophyceae</taxon>
        <taxon>Nostocales</taxon>
        <taxon>Nostocaceae</taxon>
        <taxon>Anabaena</taxon>
        <taxon>Anabaena azotica</taxon>
    </lineage>
</organism>